<feature type="domain" description="DUF3615" evidence="1">
    <location>
        <begin position="492"/>
        <end position="608"/>
    </location>
</feature>
<dbReference type="PANTHER" id="PTHR33120:SF5">
    <property type="entry name" value="PIR2-LIKE HELICAL DOMAIN-CONTAINING PROTEIN"/>
    <property type="match status" value="1"/>
</dbReference>
<evidence type="ECO:0000259" key="1">
    <source>
        <dbReference type="Pfam" id="PF12274"/>
    </source>
</evidence>
<reference evidence="3" key="3">
    <citation type="submission" date="2015-04" db="UniProtKB">
        <authorList>
            <consortium name="EnsemblPlants"/>
        </authorList>
    </citation>
    <scope>IDENTIFICATION</scope>
</reference>
<feature type="domain" description="PIR2-like helical" evidence="2">
    <location>
        <begin position="52"/>
        <end position="148"/>
    </location>
</feature>
<dbReference type="Pfam" id="PF12274">
    <property type="entry name" value="DUF3615"/>
    <property type="match status" value="1"/>
</dbReference>
<organism evidence="3 4">
    <name type="scientific">Leersia perrieri</name>
    <dbReference type="NCBI Taxonomy" id="77586"/>
    <lineage>
        <taxon>Eukaryota</taxon>
        <taxon>Viridiplantae</taxon>
        <taxon>Streptophyta</taxon>
        <taxon>Embryophyta</taxon>
        <taxon>Tracheophyta</taxon>
        <taxon>Spermatophyta</taxon>
        <taxon>Magnoliopsida</taxon>
        <taxon>Liliopsida</taxon>
        <taxon>Poales</taxon>
        <taxon>Poaceae</taxon>
        <taxon>BOP clade</taxon>
        <taxon>Oryzoideae</taxon>
        <taxon>Oryzeae</taxon>
        <taxon>Oryzinae</taxon>
        <taxon>Leersia</taxon>
    </lineage>
</organism>
<dbReference type="AlphaFoldDB" id="A0A0D9XHD6"/>
<feature type="domain" description="PIR2-like helical" evidence="2">
    <location>
        <begin position="266"/>
        <end position="379"/>
    </location>
</feature>
<accession>A0A0D9XHD6</accession>
<evidence type="ECO:0000313" key="4">
    <source>
        <dbReference type="Proteomes" id="UP000032180"/>
    </source>
</evidence>
<dbReference type="EnsemblPlants" id="LPERR10G00630.1">
    <property type="protein sequence ID" value="LPERR10G00630.1"/>
    <property type="gene ID" value="LPERR10G00630"/>
</dbReference>
<dbReference type="Gramene" id="LPERR10G00630.1">
    <property type="protein sequence ID" value="LPERR10G00630.1"/>
    <property type="gene ID" value="LPERR10G00630"/>
</dbReference>
<name>A0A0D9XHD6_9ORYZ</name>
<dbReference type="InterPro" id="IPR022059">
    <property type="entry name" value="DUF3615"/>
</dbReference>
<proteinExistence type="predicted"/>
<keyword evidence="4" id="KW-1185">Reference proteome</keyword>
<dbReference type="Proteomes" id="UP000032180">
    <property type="component" value="Chromosome 10"/>
</dbReference>
<dbReference type="HOGENOM" id="CLU_011465_1_1_1"/>
<evidence type="ECO:0000259" key="2">
    <source>
        <dbReference type="Pfam" id="PF20235"/>
    </source>
</evidence>
<sequence length="721" mass="80221">MVANLGVGARKEIKSKTMSGKVGSLRRVVTPERRYMPTEQEQDDERTLLLSKMQSFYAQARDRLVDVGGGTGGICIGLLDPVSNITANALLLLDVPVASVDDADELARRSLDGLVAFMLYFFPYLADWDAVRHLLLADADLLVTMRLIVATRGMTPAFSITSAASSSAFRPALRLAAHVAGHRQPERLVRFWMSLSSPSRLHQAANMLKNLDNIQTFLAAADDDDDQPAPDLEQSWCLAATRQPAGINIISALPVNTWSLMVVFLDTIRGFYLRALARLPSGERRTRYHEVMVKASHCYGPMDPVSNIIINTVWYHAAFPSAAGPPVLGMIGPRILTRIESRSMYGLISFLQTRHHHLSQHQILQCLVASCGDLSEADHNLTDAMETDDDDKAKQQEAYEAAAMAAWHPNPEAQAAFLFTCKDKLQESPAAMSLLLHNIDRVLSPDDVRFLAGVLLADQKPCPQPVCKKNSWPVSDGKTRSMIQQRRISGMVKAALNQGHFLQDGEPMYKLHVICGANDSVCGPDYCSKEEDCLSFAPCEYRYTHVNFLATPTSSSSSPPVLFFAEFDNKSAEGEPPVLCCKLNMPLPSAENVRCLYCEVEGAKVLHPALEKFHGGNREVEEVIREKHSLKNDEIISLNKYALSRLCAHDEDFVYVDVCLYCEAQEAKIVHPCLQKFHGEEIIQGKRSFTNTHLICKSEFFVQRLGGNEEDFMYVYTRLII</sequence>
<evidence type="ECO:0000313" key="3">
    <source>
        <dbReference type="EnsemblPlants" id="LPERR10G00630.1"/>
    </source>
</evidence>
<dbReference type="eggNOG" id="ENOG502R7EF">
    <property type="taxonomic scope" value="Eukaryota"/>
</dbReference>
<dbReference type="InterPro" id="IPR046527">
    <property type="entry name" value="PIR2-like_helical"/>
</dbReference>
<reference evidence="4" key="2">
    <citation type="submission" date="2013-12" db="EMBL/GenBank/DDBJ databases">
        <authorList>
            <person name="Yu Y."/>
            <person name="Lee S."/>
            <person name="de Baynast K."/>
            <person name="Wissotski M."/>
            <person name="Liu L."/>
            <person name="Talag J."/>
            <person name="Goicoechea J."/>
            <person name="Angelova A."/>
            <person name="Jetty R."/>
            <person name="Kudrna D."/>
            <person name="Golser W."/>
            <person name="Rivera L."/>
            <person name="Zhang J."/>
            <person name="Wing R."/>
        </authorList>
    </citation>
    <scope>NUCLEOTIDE SEQUENCE</scope>
</reference>
<reference evidence="3 4" key="1">
    <citation type="submission" date="2012-08" db="EMBL/GenBank/DDBJ databases">
        <title>Oryza genome evolution.</title>
        <authorList>
            <person name="Wing R.A."/>
        </authorList>
    </citation>
    <scope>NUCLEOTIDE SEQUENCE</scope>
</reference>
<dbReference type="Pfam" id="PF20235">
    <property type="entry name" value="PIR2-like_helical"/>
    <property type="match status" value="2"/>
</dbReference>
<dbReference type="PANTHER" id="PTHR33120">
    <property type="entry name" value="EXPRESSED PROTEIN-RELATED"/>
    <property type="match status" value="1"/>
</dbReference>
<protein>
    <submittedName>
        <fullName evidence="3">Uncharacterized protein</fullName>
    </submittedName>
</protein>